<reference evidence="2" key="1">
    <citation type="journal article" date="2010" name="Genome Res.">
        <title>Population genomic sequencing of Coccidioides fungi reveals recent hybridization and transposon control.</title>
        <authorList>
            <person name="Neafsey D.E."/>
            <person name="Barker B.M."/>
            <person name="Sharpton T.J."/>
            <person name="Stajich J.E."/>
            <person name="Park D.J."/>
            <person name="Whiston E."/>
            <person name="Hung C.-Y."/>
            <person name="McMahan C."/>
            <person name="White J."/>
            <person name="Sykes S."/>
            <person name="Heiman D."/>
            <person name="Young S."/>
            <person name="Zeng Q."/>
            <person name="Abouelleil A."/>
            <person name="Aftuck L."/>
            <person name="Bessette D."/>
            <person name="Brown A."/>
            <person name="FitzGerald M."/>
            <person name="Lui A."/>
            <person name="Macdonald J.P."/>
            <person name="Priest M."/>
            <person name="Orbach M.J."/>
            <person name="Galgiani J.N."/>
            <person name="Kirkland T.N."/>
            <person name="Cole G.T."/>
            <person name="Birren B.W."/>
            <person name="Henn M.R."/>
            <person name="Taylor J.W."/>
            <person name="Rounsley S.D."/>
        </authorList>
    </citation>
    <scope>NUCLEOTIDE SEQUENCE [LARGE SCALE GENOMIC DNA]</scope>
    <source>
        <strain evidence="2">RMSCC 2394</strain>
    </source>
</reference>
<protein>
    <submittedName>
        <fullName evidence="1">Uncharacterized protein</fullName>
    </submittedName>
</protein>
<organism evidence="1 2">
    <name type="scientific">Coccidioides immitis RMSCC 2394</name>
    <dbReference type="NCBI Taxonomy" id="404692"/>
    <lineage>
        <taxon>Eukaryota</taxon>
        <taxon>Fungi</taxon>
        <taxon>Dikarya</taxon>
        <taxon>Ascomycota</taxon>
        <taxon>Pezizomycotina</taxon>
        <taxon>Eurotiomycetes</taxon>
        <taxon>Eurotiomycetidae</taxon>
        <taxon>Onygenales</taxon>
        <taxon>Onygenaceae</taxon>
        <taxon>Coccidioides</taxon>
    </lineage>
</organism>
<dbReference type="AlphaFoldDB" id="A0A0J6YLR7"/>
<evidence type="ECO:0000313" key="1">
    <source>
        <dbReference type="EMBL" id="KMP07873.1"/>
    </source>
</evidence>
<dbReference type="EMBL" id="DS028097">
    <property type="protein sequence ID" value="KMP07873.1"/>
    <property type="molecule type" value="Genomic_DNA"/>
</dbReference>
<accession>A0A0J6YLR7</accession>
<dbReference type="Proteomes" id="UP000054565">
    <property type="component" value="Unassembled WGS sequence"/>
</dbReference>
<gene>
    <name evidence="1" type="ORF">CIRG_07554</name>
</gene>
<proteinExistence type="predicted"/>
<name>A0A0J6YLR7_COCIT</name>
<sequence length="175" mass="19976">MPWIAIKVRRRASQDVPESASTLPTTPELPFLWGQMLWASKRPQIAIRRSPQARMGYKGEKSKAASRKVHCSRFQMWLVKRHFPHSRRLSSLPYQKRNARNLAFQVAFQTSSSSSSKRPLLRLGALFASLFLRAVLCLKISPSSNHLSRAHLPAHTTPSNLPHSRYANSYFPPFL</sequence>
<evidence type="ECO:0000313" key="2">
    <source>
        <dbReference type="Proteomes" id="UP000054565"/>
    </source>
</evidence>